<sequence length="126" mass="13697">MVGPTCKQCEAKIDPLLLNPQRSTTDPERAASAAGSCSTATHSVQSAGGTSCGAVLPARTAQKRLSPGRKSPHHLIRPKCAARKAWQTSRRRDWYPKKEKEDAAAIASLTARNAKYIEQKKQQKSN</sequence>
<organism evidence="2 3">
    <name type="scientific">Phytophthora infestans</name>
    <name type="common">Potato late blight agent</name>
    <name type="synonym">Botrytis infestans</name>
    <dbReference type="NCBI Taxonomy" id="4787"/>
    <lineage>
        <taxon>Eukaryota</taxon>
        <taxon>Sar</taxon>
        <taxon>Stramenopiles</taxon>
        <taxon>Oomycota</taxon>
        <taxon>Peronosporomycetes</taxon>
        <taxon>Peronosporales</taxon>
        <taxon>Peronosporaceae</taxon>
        <taxon>Phytophthora</taxon>
    </lineage>
</organism>
<evidence type="ECO:0000313" key="2">
    <source>
        <dbReference type="EMBL" id="KAF4033285.1"/>
    </source>
</evidence>
<proteinExistence type="predicted"/>
<reference evidence="2" key="1">
    <citation type="submission" date="2020-04" db="EMBL/GenBank/DDBJ databases">
        <title>Hybrid Assembly of Korean Phytophthora infestans isolates.</title>
        <authorList>
            <person name="Prokchorchik M."/>
            <person name="Lee Y."/>
            <person name="Seo J."/>
            <person name="Cho J.-H."/>
            <person name="Park Y.-E."/>
            <person name="Jang D.-C."/>
            <person name="Im J.-S."/>
            <person name="Choi J.-G."/>
            <person name="Park H.-J."/>
            <person name="Lee G.-B."/>
            <person name="Lee Y.-G."/>
            <person name="Hong S.-Y."/>
            <person name="Cho K."/>
            <person name="Sohn K.H."/>
        </authorList>
    </citation>
    <scope>NUCLEOTIDE SEQUENCE</scope>
    <source>
        <strain evidence="2">KR_1_A1</strain>
    </source>
</reference>
<keyword evidence="3" id="KW-1185">Reference proteome</keyword>
<feature type="compositionally biased region" description="Basic and acidic residues" evidence="1">
    <location>
        <begin position="90"/>
        <end position="100"/>
    </location>
</feature>
<accession>A0A833SVY7</accession>
<protein>
    <submittedName>
        <fullName evidence="2">Uncharacterized protein</fullName>
    </submittedName>
</protein>
<dbReference type="AlphaFoldDB" id="A0A833SVY7"/>
<feature type="region of interest" description="Disordered" evidence="1">
    <location>
        <begin position="81"/>
        <end position="100"/>
    </location>
</feature>
<name>A0A833SVY7_PHYIN</name>
<feature type="compositionally biased region" description="Low complexity" evidence="1">
    <location>
        <begin position="30"/>
        <end position="43"/>
    </location>
</feature>
<comment type="caution">
    <text evidence="2">The sequence shown here is derived from an EMBL/GenBank/DDBJ whole genome shotgun (WGS) entry which is preliminary data.</text>
</comment>
<evidence type="ECO:0000313" key="3">
    <source>
        <dbReference type="Proteomes" id="UP000602510"/>
    </source>
</evidence>
<evidence type="ECO:0000256" key="1">
    <source>
        <dbReference type="SAM" id="MobiDB-lite"/>
    </source>
</evidence>
<feature type="region of interest" description="Disordered" evidence="1">
    <location>
        <begin position="17"/>
        <end position="52"/>
    </location>
</feature>
<dbReference type="Proteomes" id="UP000602510">
    <property type="component" value="Unassembled WGS sequence"/>
</dbReference>
<gene>
    <name evidence="2" type="ORF">GN244_ATG14801</name>
</gene>
<dbReference type="EMBL" id="WSZM01000427">
    <property type="protein sequence ID" value="KAF4033285.1"/>
    <property type="molecule type" value="Genomic_DNA"/>
</dbReference>